<evidence type="ECO:0000256" key="9">
    <source>
        <dbReference type="RuleBase" id="RU369079"/>
    </source>
</evidence>
<keyword evidence="12" id="KW-1185">Reference proteome</keyword>
<feature type="domain" description="Tripartite ATP-independent periplasmic transporters DctQ component" evidence="10">
    <location>
        <begin position="28"/>
        <end position="166"/>
    </location>
</feature>
<reference evidence="11 12" key="1">
    <citation type="submission" date="2016-10" db="EMBL/GenBank/DDBJ databases">
        <authorList>
            <person name="de Groot N.N."/>
        </authorList>
    </citation>
    <scope>NUCLEOTIDE SEQUENCE [LARGE SCALE GENOMIC DNA]</scope>
    <source>
        <strain evidence="11 12">DSM 17890</strain>
    </source>
</reference>
<feature type="transmembrane region" description="Helical" evidence="9">
    <location>
        <begin position="89"/>
        <end position="111"/>
    </location>
</feature>
<evidence type="ECO:0000259" key="10">
    <source>
        <dbReference type="Pfam" id="PF04290"/>
    </source>
</evidence>
<feature type="transmembrane region" description="Helical" evidence="9">
    <location>
        <begin position="144"/>
        <end position="163"/>
    </location>
</feature>
<proteinExistence type="inferred from homology"/>
<feature type="transmembrane region" description="Helical" evidence="9">
    <location>
        <begin position="47"/>
        <end position="69"/>
    </location>
</feature>
<dbReference type="InterPro" id="IPR055348">
    <property type="entry name" value="DctQ"/>
</dbReference>
<evidence type="ECO:0000313" key="12">
    <source>
        <dbReference type="Proteomes" id="UP000199118"/>
    </source>
</evidence>
<dbReference type="Proteomes" id="UP000199118">
    <property type="component" value="Unassembled WGS sequence"/>
</dbReference>
<keyword evidence="3" id="KW-1003">Cell membrane</keyword>
<dbReference type="OrthoDB" id="4250245at2"/>
<name>A0A1H2VJ69_9RHOB</name>
<dbReference type="STRING" id="356660.SAMN05444336_10277"/>
<comment type="function">
    <text evidence="9">Part of the tripartite ATP-independent periplasmic (TRAP) transport system.</text>
</comment>
<evidence type="ECO:0000256" key="1">
    <source>
        <dbReference type="ARBA" id="ARBA00004429"/>
    </source>
</evidence>
<evidence type="ECO:0000256" key="5">
    <source>
        <dbReference type="ARBA" id="ARBA00022692"/>
    </source>
</evidence>
<keyword evidence="6 9" id="KW-1133">Transmembrane helix</keyword>
<evidence type="ECO:0000256" key="8">
    <source>
        <dbReference type="ARBA" id="ARBA00038436"/>
    </source>
</evidence>
<evidence type="ECO:0000256" key="3">
    <source>
        <dbReference type="ARBA" id="ARBA00022475"/>
    </source>
</evidence>
<keyword evidence="5 9" id="KW-0812">Transmembrane</keyword>
<dbReference type="PANTHER" id="PTHR35011">
    <property type="entry name" value="2,3-DIKETO-L-GULONATE TRAP TRANSPORTER SMALL PERMEASE PROTEIN YIAM"/>
    <property type="match status" value="1"/>
</dbReference>
<keyword evidence="7 9" id="KW-0472">Membrane</keyword>
<keyword evidence="2 9" id="KW-0813">Transport</keyword>
<feature type="transmembrane region" description="Helical" evidence="9">
    <location>
        <begin position="21"/>
        <end position="41"/>
    </location>
</feature>
<dbReference type="Pfam" id="PF04290">
    <property type="entry name" value="DctQ"/>
    <property type="match status" value="1"/>
</dbReference>
<dbReference type="RefSeq" id="WP_092680363.1">
    <property type="nucleotide sequence ID" value="NZ_FNMZ01000002.1"/>
</dbReference>
<dbReference type="InterPro" id="IPR007387">
    <property type="entry name" value="TRAP_DctQ"/>
</dbReference>
<comment type="subcellular location">
    <subcellularLocation>
        <location evidence="1 9">Cell inner membrane</location>
        <topology evidence="1 9">Multi-pass membrane protein</topology>
    </subcellularLocation>
</comment>
<evidence type="ECO:0000256" key="2">
    <source>
        <dbReference type="ARBA" id="ARBA00022448"/>
    </source>
</evidence>
<protein>
    <recommendedName>
        <fullName evidence="9">TRAP transporter small permease protein</fullName>
    </recommendedName>
</protein>
<dbReference type="AlphaFoldDB" id="A0A1H2VJ69"/>
<organism evidence="11 12">
    <name type="scientific">Albimonas donghaensis</name>
    <dbReference type="NCBI Taxonomy" id="356660"/>
    <lineage>
        <taxon>Bacteria</taxon>
        <taxon>Pseudomonadati</taxon>
        <taxon>Pseudomonadota</taxon>
        <taxon>Alphaproteobacteria</taxon>
        <taxon>Rhodobacterales</taxon>
        <taxon>Paracoccaceae</taxon>
        <taxon>Albimonas</taxon>
    </lineage>
</organism>
<evidence type="ECO:0000256" key="7">
    <source>
        <dbReference type="ARBA" id="ARBA00023136"/>
    </source>
</evidence>
<dbReference type="EMBL" id="FNMZ01000002">
    <property type="protein sequence ID" value="SDW67984.1"/>
    <property type="molecule type" value="Genomic_DNA"/>
</dbReference>
<evidence type="ECO:0000313" key="11">
    <source>
        <dbReference type="EMBL" id="SDW67984.1"/>
    </source>
</evidence>
<keyword evidence="4 9" id="KW-0997">Cell inner membrane</keyword>
<comment type="similarity">
    <text evidence="8 9">Belongs to the TRAP transporter small permease family.</text>
</comment>
<gene>
    <name evidence="11" type="ORF">SAMN05444336_10277</name>
</gene>
<dbReference type="GO" id="GO:0022857">
    <property type="term" value="F:transmembrane transporter activity"/>
    <property type="evidence" value="ECO:0007669"/>
    <property type="project" value="UniProtKB-UniRule"/>
</dbReference>
<evidence type="ECO:0000256" key="6">
    <source>
        <dbReference type="ARBA" id="ARBA00022989"/>
    </source>
</evidence>
<dbReference type="PANTHER" id="PTHR35011:SF4">
    <property type="entry name" value="SLL1102 PROTEIN"/>
    <property type="match status" value="1"/>
</dbReference>
<evidence type="ECO:0000256" key="4">
    <source>
        <dbReference type="ARBA" id="ARBA00022519"/>
    </source>
</evidence>
<sequence>MFTTFARSVTRLNRWIGKFTAWIVVPLFLLLLCDVVMRYVAGRPLPWTAELAQLVFGIYGILAGGFLLAERGHVNVDILYGQFSPKKKARVDVATSVLFFMFVGVLLWQSIDLFLDSIDWPRMRPHRIERSNSVWKPVLWPVKMFIPIAASLLLAQGVVRLVADIRVLMGMPVPDDVYGAKVSDGGGH</sequence>
<comment type="subunit">
    <text evidence="9">The complex comprises the extracytoplasmic solute receptor protein and the two transmembrane proteins.</text>
</comment>
<dbReference type="GO" id="GO:0005886">
    <property type="term" value="C:plasma membrane"/>
    <property type="evidence" value="ECO:0007669"/>
    <property type="project" value="UniProtKB-SubCell"/>
</dbReference>
<accession>A0A1H2VJ69</accession>